<keyword evidence="1" id="KW-0812">Transmembrane</keyword>
<dbReference type="GeneID" id="136797699"/>
<accession>A0A7M5UC94</accession>
<keyword evidence="1" id="KW-1133">Transmembrane helix</keyword>
<dbReference type="Pfam" id="PF01663">
    <property type="entry name" value="Phosphodiest"/>
    <property type="match status" value="1"/>
</dbReference>
<dbReference type="InterPro" id="IPR002591">
    <property type="entry name" value="Phosphodiest/P_Trfase"/>
</dbReference>
<organism evidence="3 4">
    <name type="scientific">Clytia hemisphaerica</name>
    <dbReference type="NCBI Taxonomy" id="252671"/>
    <lineage>
        <taxon>Eukaryota</taxon>
        <taxon>Metazoa</taxon>
        <taxon>Cnidaria</taxon>
        <taxon>Hydrozoa</taxon>
        <taxon>Hydroidolina</taxon>
        <taxon>Leptothecata</taxon>
        <taxon>Obeliida</taxon>
        <taxon>Clytiidae</taxon>
        <taxon>Clytia</taxon>
    </lineage>
</organism>
<dbReference type="GO" id="GO:0016787">
    <property type="term" value="F:hydrolase activity"/>
    <property type="evidence" value="ECO:0007669"/>
    <property type="project" value="UniProtKB-ARBA"/>
</dbReference>
<name>A0A7M5UC94_9CNID</name>
<dbReference type="Gene3D" id="3.40.720.10">
    <property type="entry name" value="Alkaline Phosphatase, subunit A"/>
    <property type="match status" value="1"/>
</dbReference>
<keyword evidence="4" id="KW-1185">Reference proteome</keyword>
<feature type="transmembrane region" description="Helical" evidence="1">
    <location>
        <begin position="425"/>
        <end position="445"/>
    </location>
</feature>
<dbReference type="OrthoDB" id="415411at2759"/>
<dbReference type="CDD" id="cd16018">
    <property type="entry name" value="Enpp"/>
    <property type="match status" value="1"/>
</dbReference>
<evidence type="ECO:0000313" key="4">
    <source>
        <dbReference type="Proteomes" id="UP000594262"/>
    </source>
</evidence>
<feature type="signal peptide" evidence="2">
    <location>
        <begin position="1"/>
        <end position="21"/>
    </location>
</feature>
<reference evidence="3" key="1">
    <citation type="submission" date="2021-01" db="UniProtKB">
        <authorList>
            <consortium name="EnsemblMetazoa"/>
        </authorList>
    </citation>
    <scope>IDENTIFICATION</scope>
</reference>
<sequence>MNIDKWITWILTILIAPQTYTKSLKDKVFLLVFDGFVHDFETLTTNMPNFQKLASEGVKARGLIPPFPSQTSPSMVTLTTGLYPESHGIIDNYFFDEKGNLFSYTDDPRNTAHFYTQEPIWLSNQKQGSGHSSVYYWPGYYAFTEKPTYHNHHITSLGANVTTGRQAIDETFEHYERDPSLNFMVVYVDAPDIVGHYQGRSSDQYRERMENLDKEILGYVLEKLSKRPEINLLVTSDHGHIDVAHEHIHFISDYLSDEMLGEKPYCSSTCSLRPSDGYTADQILEYLAPLFETGGFRVFNRDNLYDQFPDHLHFTNHRWIPPILILAEPGWLLLDDRSDQWSKWHGLHGYDPSTCPEMQTIFYARGPAFKRAVTMEAFESVNVYPLLAHLLGVKPRPNNGSLAVFKHVLKDGNLVQEESSGNGNITNFVIGLVIVLVLVIGLYFGTQNKSSRDTFGRVKKNV</sequence>
<feature type="chain" id="PRO_5029883695" evidence="2">
    <location>
        <begin position="22"/>
        <end position="462"/>
    </location>
</feature>
<proteinExistence type="predicted"/>
<dbReference type="SUPFAM" id="SSF53649">
    <property type="entry name" value="Alkaline phosphatase-like"/>
    <property type="match status" value="1"/>
</dbReference>
<keyword evidence="2" id="KW-0732">Signal</keyword>
<dbReference type="RefSeq" id="XP_066910383.1">
    <property type="nucleotide sequence ID" value="XM_067054282.1"/>
</dbReference>
<dbReference type="InterPro" id="IPR017850">
    <property type="entry name" value="Alkaline_phosphatase_core_sf"/>
</dbReference>
<dbReference type="RefSeq" id="XP_066910385.1">
    <property type="nucleotide sequence ID" value="XM_067054284.1"/>
</dbReference>
<keyword evidence="1" id="KW-0472">Membrane</keyword>
<dbReference type="AlphaFoldDB" id="A0A7M5UC94"/>
<dbReference type="Proteomes" id="UP000594262">
    <property type="component" value="Unplaced"/>
</dbReference>
<dbReference type="PANTHER" id="PTHR10151">
    <property type="entry name" value="ECTONUCLEOTIDE PYROPHOSPHATASE/PHOSPHODIESTERASE"/>
    <property type="match status" value="1"/>
</dbReference>
<protein>
    <submittedName>
        <fullName evidence="3">Uncharacterized protein</fullName>
    </submittedName>
</protein>
<dbReference type="PANTHER" id="PTHR10151:SF120">
    <property type="entry name" value="BIS(5'-ADENOSYL)-TRIPHOSPHATASE"/>
    <property type="match status" value="1"/>
</dbReference>
<evidence type="ECO:0000256" key="1">
    <source>
        <dbReference type="SAM" id="Phobius"/>
    </source>
</evidence>
<evidence type="ECO:0000313" key="3">
    <source>
        <dbReference type="EnsemblMetazoa" id="CLYHEMP008721.1"/>
    </source>
</evidence>
<dbReference type="EnsemblMetazoa" id="CLYHEMT008721.1">
    <property type="protein sequence ID" value="CLYHEMP008721.1"/>
    <property type="gene ID" value="CLYHEMG008721"/>
</dbReference>
<evidence type="ECO:0000256" key="2">
    <source>
        <dbReference type="SAM" id="SignalP"/>
    </source>
</evidence>